<dbReference type="PANTHER" id="PTHR23232">
    <property type="entry name" value="KRAB DOMAIN C2H2 ZINC FINGER"/>
    <property type="match status" value="1"/>
</dbReference>
<dbReference type="InterPro" id="IPR036051">
    <property type="entry name" value="KRAB_dom_sf"/>
</dbReference>
<evidence type="ECO:0000313" key="2">
    <source>
        <dbReference type="EMBL" id="KAB1255219.1"/>
    </source>
</evidence>
<organism evidence="2 3">
    <name type="scientific">Camelus dromedarius</name>
    <name type="common">Dromedary</name>
    <name type="synonym">Arabian camel</name>
    <dbReference type="NCBI Taxonomy" id="9838"/>
    <lineage>
        <taxon>Eukaryota</taxon>
        <taxon>Metazoa</taxon>
        <taxon>Chordata</taxon>
        <taxon>Craniata</taxon>
        <taxon>Vertebrata</taxon>
        <taxon>Euteleostomi</taxon>
        <taxon>Mammalia</taxon>
        <taxon>Eutheria</taxon>
        <taxon>Laurasiatheria</taxon>
        <taxon>Artiodactyla</taxon>
        <taxon>Tylopoda</taxon>
        <taxon>Camelidae</taxon>
        <taxon>Camelus</taxon>
    </lineage>
</organism>
<sequence length="130" mass="14697">MATRFRTASCWSLDDNSMIMGRSGPGKRKHSGYGCSEVSGLKGLLSFTDVSMEFTWEEWQLLDSTQKHLYRDVTLENYSNLLSVDANECFPVVAPDPSVPKKVGKNGTRKMMNLKVLREAMLVMHLENFT</sequence>
<feature type="domain" description="KRAB" evidence="1">
    <location>
        <begin position="45"/>
        <end position="120"/>
    </location>
</feature>
<dbReference type="EMBL" id="JWIN03000032">
    <property type="protein sequence ID" value="KAB1255219.1"/>
    <property type="molecule type" value="Genomic_DNA"/>
</dbReference>
<protein>
    <submittedName>
        <fullName evidence="2">Zinc finger protein 26</fullName>
    </submittedName>
</protein>
<dbReference type="Gene3D" id="6.10.140.140">
    <property type="match status" value="1"/>
</dbReference>
<dbReference type="AlphaFoldDB" id="A0A5N4C8G4"/>
<gene>
    <name evidence="2" type="ORF">Cadr_000027805</name>
</gene>
<dbReference type="InterPro" id="IPR050169">
    <property type="entry name" value="Krueppel_C2H2_ZnF"/>
</dbReference>
<dbReference type="SMART" id="SM00349">
    <property type="entry name" value="KRAB"/>
    <property type="match status" value="1"/>
</dbReference>
<evidence type="ECO:0000259" key="1">
    <source>
        <dbReference type="PROSITE" id="PS50805"/>
    </source>
</evidence>
<proteinExistence type="predicted"/>
<dbReference type="PANTHER" id="PTHR23232:SF142">
    <property type="entry name" value="GASTRULA ZINC FINGER PROTEIN XLCGF57.1-LIKE-RELATED"/>
    <property type="match status" value="1"/>
</dbReference>
<dbReference type="CDD" id="cd07765">
    <property type="entry name" value="KRAB_A-box"/>
    <property type="match status" value="1"/>
</dbReference>
<dbReference type="PROSITE" id="PS50805">
    <property type="entry name" value="KRAB"/>
    <property type="match status" value="1"/>
</dbReference>
<dbReference type="Proteomes" id="UP000299084">
    <property type="component" value="Unassembled WGS sequence"/>
</dbReference>
<dbReference type="GO" id="GO:0006355">
    <property type="term" value="P:regulation of DNA-templated transcription"/>
    <property type="evidence" value="ECO:0007669"/>
    <property type="project" value="InterPro"/>
</dbReference>
<accession>A0A5N4C8G4</accession>
<comment type="caution">
    <text evidence="2">The sequence shown here is derived from an EMBL/GenBank/DDBJ whole genome shotgun (WGS) entry which is preliminary data.</text>
</comment>
<keyword evidence="3" id="KW-1185">Reference proteome</keyword>
<dbReference type="InterPro" id="IPR001909">
    <property type="entry name" value="KRAB"/>
</dbReference>
<dbReference type="Pfam" id="PF01352">
    <property type="entry name" value="KRAB"/>
    <property type="match status" value="1"/>
</dbReference>
<name>A0A5N4C8G4_CAMDR</name>
<evidence type="ECO:0000313" key="3">
    <source>
        <dbReference type="Proteomes" id="UP000299084"/>
    </source>
</evidence>
<reference evidence="2 3" key="1">
    <citation type="journal article" date="2019" name="Mol. Ecol. Resour.">
        <title>Improving Illumina assemblies with Hi-C and long reads: an example with the North African dromedary.</title>
        <authorList>
            <person name="Elbers J.P."/>
            <person name="Rogers M.F."/>
            <person name="Perelman P.L."/>
            <person name="Proskuryakova A.A."/>
            <person name="Serdyukova N.A."/>
            <person name="Johnson W.E."/>
            <person name="Horin P."/>
            <person name="Corander J."/>
            <person name="Murphy D."/>
            <person name="Burger P.A."/>
        </authorList>
    </citation>
    <scope>NUCLEOTIDE SEQUENCE [LARGE SCALE GENOMIC DNA]</scope>
    <source>
        <strain evidence="2">Drom800</strain>
        <tissue evidence="2">Blood</tissue>
    </source>
</reference>
<dbReference type="SUPFAM" id="SSF109640">
    <property type="entry name" value="KRAB domain (Kruppel-associated box)"/>
    <property type="match status" value="1"/>
</dbReference>